<accession>A0A7J9G8J8</accession>
<evidence type="ECO:0000313" key="1">
    <source>
        <dbReference type="EMBL" id="MBA0793899.1"/>
    </source>
</evidence>
<dbReference type="EMBL" id="JABFAD010000003">
    <property type="protein sequence ID" value="MBA0793899.1"/>
    <property type="molecule type" value="Genomic_DNA"/>
</dbReference>
<dbReference type="AlphaFoldDB" id="A0A7J9G8J8"/>
<feature type="non-terminal residue" evidence="1">
    <location>
        <position position="44"/>
    </location>
</feature>
<reference evidence="1 2" key="1">
    <citation type="journal article" date="2019" name="Genome Biol. Evol.">
        <title>Insights into the evolution of the New World diploid cottons (Gossypium, subgenus Houzingenia) based on genome sequencing.</title>
        <authorList>
            <person name="Grover C.E."/>
            <person name="Arick M.A. 2nd"/>
            <person name="Thrash A."/>
            <person name="Conover J.L."/>
            <person name="Sanders W.S."/>
            <person name="Peterson D.G."/>
            <person name="Frelichowski J.E."/>
            <person name="Scheffler J.A."/>
            <person name="Scheffler B.E."/>
            <person name="Wendel J.F."/>
        </authorList>
    </citation>
    <scope>NUCLEOTIDE SEQUENCE [LARGE SCALE GENOMIC DNA]</scope>
    <source>
        <strain evidence="1">0</strain>
        <tissue evidence="1">Leaf</tissue>
    </source>
</reference>
<name>A0A7J9G8J8_9ROSI</name>
<keyword evidence="2" id="KW-1185">Reference proteome</keyword>
<proteinExistence type="predicted"/>
<gene>
    <name evidence="1" type="ORF">Gohar_018278</name>
</gene>
<organism evidence="1 2">
    <name type="scientific">Gossypium harknessii</name>
    <dbReference type="NCBI Taxonomy" id="34285"/>
    <lineage>
        <taxon>Eukaryota</taxon>
        <taxon>Viridiplantae</taxon>
        <taxon>Streptophyta</taxon>
        <taxon>Embryophyta</taxon>
        <taxon>Tracheophyta</taxon>
        <taxon>Spermatophyta</taxon>
        <taxon>Magnoliopsida</taxon>
        <taxon>eudicotyledons</taxon>
        <taxon>Gunneridae</taxon>
        <taxon>Pentapetalae</taxon>
        <taxon>rosids</taxon>
        <taxon>malvids</taxon>
        <taxon>Malvales</taxon>
        <taxon>Malvaceae</taxon>
        <taxon>Malvoideae</taxon>
        <taxon>Gossypium</taxon>
    </lineage>
</organism>
<dbReference type="Proteomes" id="UP000593560">
    <property type="component" value="Unassembled WGS sequence"/>
</dbReference>
<sequence length="44" mass="4838">MEEKMAGLNIDDGKEEVLSLRIDVGSQTVTYELCLVGCFLTANM</sequence>
<comment type="caution">
    <text evidence="1">The sequence shown here is derived from an EMBL/GenBank/DDBJ whole genome shotgun (WGS) entry which is preliminary data.</text>
</comment>
<evidence type="ECO:0000313" key="2">
    <source>
        <dbReference type="Proteomes" id="UP000593560"/>
    </source>
</evidence>
<protein>
    <submittedName>
        <fullName evidence="1">Uncharacterized protein</fullName>
    </submittedName>
</protein>